<evidence type="ECO:0000259" key="5">
    <source>
        <dbReference type="PROSITE" id="PS51747"/>
    </source>
</evidence>
<dbReference type="PROSITE" id="PS51747">
    <property type="entry name" value="CYT_DCMP_DEAMINASES_2"/>
    <property type="match status" value="1"/>
</dbReference>
<sequence length="213" mass="23800">SMFSSASSLSAEDRVWMDRAFVLAEQALQADEVPVGCVFVYEGMEIGSGRNRVNQTHDPTRHAEMVALEFMESSRNDISEILPSTSLYVTLEPCIMCAAALYNIGVGRIVYGADNERFGGMRSVGNAQRYRAKPETVEVSTGYITSSSQFSCSFSCLVYLNPFQVVAGVDCDRSIRLLKAFYDKQNPFAPDDKRKVKKAKIEEKSEEKEKEEK</sequence>
<dbReference type="CDD" id="cd01285">
    <property type="entry name" value="nucleoside_deaminase"/>
    <property type="match status" value="1"/>
</dbReference>
<keyword evidence="3" id="KW-0862">Zinc</keyword>
<keyword evidence="7" id="KW-1185">Reference proteome</keyword>
<feature type="region of interest" description="Disordered" evidence="4">
    <location>
        <begin position="186"/>
        <end position="213"/>
    </location>
</feature>
<evidence type="ECO:0000313" key="6">
    <source>
        <dbReference type="EnsemblMetazoa" id="PPA46641.1"/>
    </source>
</evidence>
<evidence type="ECO:0000256" key="3">
    <source>
        <dbReference type="ARBA" id="ARBA00022833"/>
    </source>
</evidence>
<proteinExistence type="predicted"/>
<feature type="domain" description="CMP/dCMP-type deaminase" evidence="5">
    <location>
        <begin position="11"/>
        <end position="123"/>
    </location>
</feature>
<name>A0A8R1ZBS3_PRIPA</name>
<protein>
    <recommendedName>
        <fullName evidence="5">CMP/dCMP-type deaminase domain-containing protein</fullName>
    </recommendedName>
</protein>
<keyword evidence="2" id="KW-0378">Hydrolase</keyword>
<dbReference type="SUPFAM" id="SSF53927">
    <property type="entry name" value="Cytidine deaminase-like"/>
    <property type="match status" value="1"/>
</dbReference>
<evidence type="ECO:0000256" key="2">
    <source>
        <dbReference type="ARBA" id="ARBA00022801"/>
    </source>
</evidence>
<organism evidence="6 7">
    <name type="scientific">Pristionchus pacificus</name>
    <name type="common">Parasitic nematode worm</name>
    <dbReference type="NCBI Taxonomy" id="54126"/>
    <lineage>
        <taxon>Eukaryota</taxon>
        <taxon>Metazoa</taxon>
        <taxon>Ecdysozoa</taxon>
        <taxon>Nematoda</taxon>
        <taxon>Chromadorea</taxon>
        <taxon>Rhabditida</taxon>
        <taxon>Rhabditina</taxon>
        <taxon>Diplogasteromorpha</taxon>
        <taxon>Diplogasteroidea</taxon>
        <taxon>Neodiplogasteridae</taxon>
        <taxon>Pristionchus</taxon>
    </lineage>
</organism>
<dbReference type="AlphaFoldDB" id="A0A8R1ZBS3"/>
<dbReference type="PROSITE" id="PS00903">
    <property type="entry name" value="CYT_DCMP_DEAMINASES_1"/>
    <property type="match status" value="1"/>
</dbReference>
<evidence type="ECO:0000256" key="1">
    <source>
        <dbReference type="ARBA" id="ARBA00022723"/>
    </source>
</evidence>
<accession>A0A8R1ZBS3</accession>
<dbReference type="GO" id="GO:0008270">
    <property type="term" value="F:zinc ion binding"/>
    <property type="evidence" value="ECO:0007669"/>
    <property type="project" value="InterPro"/>
</dbReference>
<dbReference type="Gene3D" id="3.40.140.10">
    <property type="entry name" value="Cytidine Deaminase, domain 2"/>
    <property type="match status" value="1"/>
</dbReference>
<dbReference type="PANTHER" id="PTHR11079">
    <property type="entry name" value="CYTOSINE DEAMINASE FAMILY MEMBER"/>
    <property type="match status" value="1"/>
</dbReference>
<keyword evidence="1" id="KW-0479">Metal-binding</keyword>
<dbReference type="GO" id="GO:0002100">
    <property type="term" value="P:tRNA wobble adenosine to inosine editing"/>
    <property type="evidence" value="ECO:0000318"/>
    <property type="project" value="GO_Central"/>
</dbReference>
<feature type="compositionally biased region" description="Basic and acidic residues" evidence="4">
    <location>
        <begin position="190"/>
        <end position="213"/>
    </location>
</feature>
<reference evidence="6" key="2">
    <citation type="submission" date="2022-06" db="UniProtKB">
        <authorList>
            <consortium name="EnsemblMetazoa"/>
        </authorList>
    </citation>
    <scope>IDENTIFICATION</scope>
    <source>
        <strain evidence="6">PS312</strain>
    </source>
</reference>
<dbReference type="PANTHER" id="PTHR11079:SF149">
    <property type="entry name" value="TRNA-SPECIFIC ADENOSINE DEAMINASE 2"/>
    <property type="match status" value="1"/>
</dbReference>
<dbReference type="InterPro" id="IPR002125">
    <property type="entry name" value="CMP_dCMP_dom"/>
</dbReference>
<dbReference type="InterPro" id="IPR016193">
    <property type="entry name" value="Cytidine_deaminase-like"/>
</dbReference>
<dbReference type="GO" id="GO:0052717">
    <property type="term" value="F:tRNA-specific adenosine-34 deaminase activity"/>
    <property type="evidence" value="ECO:0000318"/>
    <property type="project" value="GO_Central"/>
</dbReference>
<reference evidence="7" key="1">
    <citation type="journal article" date="2008" name="Nat. Genet.">
        <title>The Pristionchus pacificus genome provides a unique perspective on nematode lifestyle and parasitism.</title>
        <authorList>
            <person name="Dieterich C."/>
            <person name="Clifton S.W."/>
            <person name="Schuster L.N."/>
            <person name="Chinwalla A."/>
            <person name="Delehaunty K."/>
            <person name="Dinkelacker I."/>
            <person name="Fulton L."/>
            <person name="Fulton R."/>
            <person name="Godfrey J."/>
            <person name="Minx P."/>
            <person name="Mitreva M."/>
            <person name="Roeseler W."/>
            <person name="Tian H."/>
            <person name="Witte H."/>
            <person name="Yang S.P."/>
            <person name="Wilson R.K."/>
            <person name="Sommer R.J."/>
        </authorList>
    </citation>
    <scope>NUCLEOTIDE SEQUENCE [LARGE SCALE GENOMIC DNA]</scope>
    <source>
        <strain evidence="7">PS312</strain>
    </source>
</reference>
<dbReference type="OrthoDB" id="408702at2759"/>
<gene>
    <name evidence="6" type="primary">WBGene00304420</name>
</gene>
<dbReference type="Pfam" id="PF00383">
    <property type="entry name" value="dCMP_cyt_deam_1"/>
    <property type="match status" value="1"/>
</dbReference>
<dbReference type="Proteomes" id="UP000005239">
    <property type="component" value="Unassembled WGS sequence"/>
</dbReference>
<evidence type="ECO:0000256" key="4">
    <source>
        <dbReference type="SAM" id="MobiDB-lite"/>
    </source>
</evidence>
<dbReference type="InterPro" id="IPR016192">
    <property type="entry name" value="APOBEC/CMP_deaminase_Zn-bd"/>
</dbReference>
<dbReference type="EnsemblMetazoa" id="PPA46641.1">
    <property type="protein sequence ID" value="PPA46641.1"/>
    <property type="gene ID" value="WBGene00304420"/>
</dbReference>
<evidence type="ECO:0000313" key="7">
    <source>
        <dbReference type="Proteomes" id="UP000005239"/>
    </source>
</evidence>